<dbReference type="Pfam" id="PF12420">
    <property type="entry name" value="DUF3671"/>
    <property type="match status" value="1"/>
</dbReference>
<gene>
    <name evidence="3" type="ORF">POVWA1_066340</name>
</gene>
<evidence type="ECO:0000256" key="1">
    <source>
        <dbReference type="SAM" id="MobiDB-lite"/>
    </source>
</evidence>
<evidence type="ECO:0000313" key="4">
    <source>
        <dbReference type="Proteomes" id="UP000078555"/>
    </source>
</evidence>
<evidence type="ECO:0000313" key="3">
    <source>
        <dbReference type="EMBL" id="SBT54358.1"/>
    </source>
</evidence>
<feature type="region of interest" description="Disordered" evidence="1">
    <location>
        <begin position="21"/>
        <end position="42"/>
    </location>
</feature>
<dbReference type="EMBL" id="FLRD01000500">
    <property type="protein sequence ID" value="SBT54358.1"/>
    <property type="molecule type" value="Genomic_DNA"/>
</dbReference>
<proteinExistence type="predicted"/>
<feature type="compositionally biased region" description="Basic and acidic residues" evidence="1">
    <location>
        <begin position="21"/>
        <end position="32"/>
    </location>
</feature>
<feature type="region of interest" description="Disordered" evidence="1">
    <location>
        <begin position="56"/>
        <end position="75"/>
    </location>
</feature>
<reference evidence="4" key="1">
    <citation type="submission" date="2016-05" db="EMBL/GenBank/DDBJ databases">
        <authorList>
            <person name="Naeem Raeece"/>
        </authorList>
    </citation>
    <scope>NUCLEOTIDE SEQUENCE [LARGE SCALE GENOMIC DNA]</scope>
</reference>
<feature type="transmembrane region" description="Helical" evidence="2">
    <location>
        <begin position="125"/>
        <end position="144"/>
    </location>
</feature>
<evidence type="ECO:0000256" key="2">
    <source>
        <dbReference type="SAM" id="Phobius"/>
    </source>
</evidence>
<feature type="compositionally biased region" description="Basic and acidic residues" evidence="1">
    <location>
        <begin position="59"/>
        <end position="70"/>
    </location>
</feature>
<dbReference type="Proteomes" id="UP000078555">
    <property type="component" value="Unassembled WGS sequence"/>
</dbReference>
<keyword evidence="4" id="KW-1185">Reference proteome</keyword>
<organism evidence="3 4">
    <name type="scientific">Plasmodium ovale wallikeri</name>
    <dbReference type="NCBI Taxonomy" id="864142"/>
    <lineage>
        <taxon>Eukaryota</taxon>
        <taxon>Sar</taxon>
        <taxon>Alveolata</taxon>
        <taxon>Apicomplexa</taxon>
        <taxon>Aconoidasida</taxon>
        <taxon>Haemosporida</taxon>
        <taxon>Plasmodiidae</taxon>
        <taxon>Plasmodium</taxon>
        <taxon>Plasmodium (Plasmodium)</taxon>
    </lineage>
</organism>
<keyword evidence="2" id="KW-0812">Transmembrane</keyword>
<dbReference type="InterPro" id="IPR022139">
    <property type="entry name" value="Fam-L/Fam-M-like_plasmodium"/>
</dbReference>
<keyword evidence="2" id="KW-0472">Membrane</keyword>
<name>A0A1A9ADZ4_PLAOA</name>
<protein>
    <submittedName>
        <fullName evidence="3">Uncharacterized protein</fullName>
    </submittedName>
</protein>
<feature type="transmembrane region" description="Helical" evidence="2">
    <location>
        <begin position="150"/>
        <end position="176"/>
    </location>
</feature>
<accession>A0A1A9ADZ4</accession>
<keyword evidence="2" id="KW-1133">Transmembrane helix</keyword>
<dbReference type="AlphaFoldDB" id="A0A1A9ADZ4"/>
<sequence>MHKLENGNMLTELENKTSIRVEKKKLKNEENSLPKNTEGLYKNKDLNTMNEKKYKHKNEKLEQNTRHNSEIQKSPKKSESIRCNLCFIDKYFEKKIFAAYDYANRRSTNKKPNEKFSKMKACRRICLLFIPSILFILGSCTIFFEGTAIYIAMVFFVVGSVLMLQVLLKIVIYSCLSRKHPIGKNK</sequence>